<dbReference type="RefSeq" id="WP_185156346.1">
    <property type="nucleotide sequence ID" value="NZ_JAEHFQ010000004.1"/>
</dbReference>
<dbReference type="Proteomes" id="UP000650605">
    <property type="component" value="Unassembled WGS sequence"/>
</dbReference>
<evidence type="ECO:0000313" key="2">
    <source>
        <dbReference type="Proteomes" id="UP000650605"/>
    </source>
</evidence>
<comment type="caution">
    <text evidence="1">The sequence shown here is derived from an EMBL/GenBank/DDBJ whole genome shotgun (WGS) entry which is preliminary data.</text>
</comment>
<dbReference type="EMBL" id="JAEHFQ010000004">
    <property type="protein sequence ID" value="MBM0633276.1"/>
    <property type="molecule type" value="Genomic_DNA"/>
</dbReference>
<sequence>MENATTIRSEIEKELKLGGYTFNSFGQATGLNRGIFSAMLNGNPPKPISVRQMDLITKAFNYPEGWLYDLYVDECFYDGRPHWKRVKPFLIRCVEVGNLRCVEKVLSRLMEDLNHIPTIFALAEELYEGGKLQEAIPFYECVIENEKYQHSERLAISHYKLFVASVGQDLEKNLESVLRFIPYRNRLPESYQLDGLLKIINIYFYLHKWDSVKKYGDELCTLAKTVYLNRYENNNTKRRVKDEFKTEKNLVFYYGYGYLSKSTALQKMEKFEEAQSYIKYYADLSWFKGLNSEGEQYVKMFSLWAKANSYTLDMLLGKRDVLVEYISFLNQHPEEKLSGLLTILESANKYNFSVDYVLESFSAEIDQFKFLDDVKNRNYYCCFLYQRAIYEYRSNSLEKGTNYVLDCLALSLISRNDSDFKQCVALFEVYREFATYEQTKRYENIIKEVNIYEKRLFSGTSLRYSIF</sequence>
<reference evidence="1" key="1">
    <citation type="submission" date="2020-12" db="EMBL/GenBank/DDBJ databases">
        <title>Paenibacillus polymyxa LMG 27872: a double-edged sword.</title>
        <authorList>
            <person name="Langendries S."/>
            <person name="Garcia Mendez S."/>
            <person name="Beirinckx S."/>
            <person name="Viaene T."/>
            <person name="Baeyen S."/>
            <person name="Goeminne G."/>
            <person name="Willems A."/>
            <person name="Debode J."/>
            <person name="Goormachtig S."/>
        </authorList>
    </citation>
    <scope>NUCLEOTIDE SEQUENCE</scope>
    <source>
        <strain evidence="1">LMG 27872</strain>
    </source>
</reference>
<keyword evidence="1" id="KW-0238">DNA-binding</keyword>
<accession>A0A8I1J4D5</accession>
<dbReference type="AlphaFoldDB" id="A0A8I1J4D5"/>
<gene>
    <name evidence="1" type="ORF">JDW19_09045</name>
</gene>
<name>A0A8I1J4D5_PAEPO</name>
<protein>
    <submittedName>
        <fullName evidence="1">DNA-binding protein</fullName>
    </submittedName>
</protein>
<dbReference type="GO" id="GO:0003677">
    <property type="term" value="F:DNA binding"/>
    <property type="evidence" value="ECO:0007669"/>
    <property type="project" value="UniProtKB-KW"/>
</dbReference>
<evidence type="ECO:0000313" key="1">
    <source>
        <dbReference type="EMBL" id="MBM0633276.1"/>
    </source>
</evidence>
<organism evidence="1 2">
    <name type="scientific">Paenibacillus polymyxa</name>
    <name type="common">Bacillus polymyxa</name>
    <dbReference type="NCBI Taxonomy" id="1406"/>
    <lineage>
        <taxon>Bacteria</taxon>
        <taxon>Bacillati</taxon>
        <taxon>Bacillota</taxon>
        <taxon>Bacilli</taxon>
        <taxon>Bacillales</taxon>
        <taxon>Paenibacillaceae</taxon>
        <taxon>Paenibacillus</taxon>
    </lineage>
</organism>
<proteinExistence type="predicted"/>